<name>A0ACC2LS35_PERAE</name>
<proteinExistence type="predicted"/>
<dbReference type="EMBL" id="CM056811">
    <property type="protein sequence ID" value="KAJ8636190.1"/>
    <property type="molecule type" value="Genomic_DNA"/>
</dbReference>
<comment type="caution">
    <text evidence="1">The sequence shown here is derived from an EMBL/GenBank/DDBJ whole genome shotgun (WGS) entry which is preliminary data.</text>
</comment>
<protein>
    <submittedName>
        <fullName evidence="1">Uncharacterized protein</fullName>
    </submittedName>
</protein>
<gene>
    <name evidence="1" type="ORF">MRB53_010457</name>
</gene>
<evidence type="ECO:0000313" key="1">
    <source>
        <dbReference type="EMBL" id="KAJ8636190.1"/>
    </source>
</evidence>
<keyword evidence="2" id="KW-1185">Reference proteome</keyword>
<sequence>MCSQRSPFLHGHQFFMLPAATNTPWPPIHHVLPTAIFIPLPAVSTPPPHHAKCFNSGQLLRAAASKAIQAAAGGPDLAYGTVKLRF</sequence>
<evidence type="ECO:0000313" key="2">
    <source>
        <dbReference type="Proteomes" id="UP001234297"/>
    </source>
</evidence>
<reference evidence="1 2" key="1">
    <citation type="journal article" date="2022" name="Hortic Res">
        <title>A haplotype resolved chromosomal level avocado genome allows analysis of novel avocado genes.</title>
        <authorList>
            <person name="Nath O."/>
            <person name="Fletcher S.J."/>
            <person name="Hayward A."/>
            <person name="Shaw L.M."/>
            <person name="Masouleh A.K."/>
            <person name="Furtado A."/>
            <person name="Henry R.J."/>
            <person name="Mitter N."/>
        </authorList>
    </citation>
    <scope>NUCLEOTIDE SEQUENCE [LARGE SCALE GENOMIC DNA]</scope>
    <source>
        <strain evidence="2">cv. Hass</strain>
    </source>
</reference>
<accession>A0ACC2LS35</accession>
<dbReference type="Proteomes" id="UP001234297">
    <property type="component" value="Chromosome 3"/>
</dbReference>
<organism evidence="1 2">
    <name type="scientific">Persea americana</name>
    <name type="common">Avocado</name>
    <dbReference type="NCBI Taxonomy" id="3435"/>
    <lineage>
        <taxon>Eukaryota</taxon>
        <taxon>Viridiplantae</taxon>
        <taxon>Streptophyta</taxon>
        <taxon>Embryophyta</taxon>
        <taxon>Tracheophyta</taxon>
        <taxon>Spermatophyta</taxon>
        <taxon>Magnoliopsida</taxon>
        <taxon>Magnoliidae</taxon>
        <taxon>Laurales</taxon>
        <taxon>Lauraceae</taxon>
        <taxon>Persea</taxon>
    </lineage>
</organism>